<dbReference type="SFLD" id="SFLDF00027">
    <property type="entry name" value="p-type_atpase"/>
    <property type="match status" value="1"/>
</dbReference>
<evidence type="ECO:0000256" key="7">
    <source>
        <dbReference type="ARBA" id="ARBA00022989"/>
    </source>
</evidence>
<feature type="transmembrane region" description="Helical" evidence="9">
    <location>
        <begin position="786"/>
        <end position="806"/>
    </location>
</feature>
<evidence type="ECO:0000256" key="5">
    <source>
        <dbReference type="ARBA" id="ARBA00022840"/>
    </source>
</evidence>
<reference evidence="11 12" key="1">
    <citation type="journal article" date="2016" name="Nat. Commun.">
        <title>Thousands of microbial genomes shed light on interconnected biogeochemical processes in an aquifer system.</title>
        <authorList>
            <person name="Anantharaman K."/>
            <person name="Brown C.T."/>
            <person name="Hug L.A."/>
            <person name="Sharon I."/>
            <person name="Castelle C.J."/>
            <person name="Probst A.J."/>
            <person name="Thomas B.C."/>
            <person name="Singh A."/>
            <person name="Wilkins M.J."/>
            <person name="Karaoz U."/>
            <person name="Brodie E.L."/>
            <person name="Williams K.H."/>
            <person name="Hubbard S.S."/>
            <person name="Banfield J.F."/>
        </authorList>
    </citation>
    <scope>NUCLEOTIDE SEQUENCE [LARGE SCALE GENOMIC DNA]</scope>
</reference>
<dbReference type="Pfam" id="PF00689">
    <property type="entry name" value="Cation_ATPase_C"/>
    <property type="match status" value="1"/>
</dbReference>
<evidence type="ECO:0000259" key="10">
    <source>
        <dbReference type="SMART" id="SM00831"/>
    </source>
</evidence>
<comment type="similarity">
    <text evidence="2">Belongs to the cation transport ATPase (P-type) (TC 3.A.3) family. Type IIA subfamily.</text>
</comment>
<feature type="transmembrane region" description="Helical" evidence="9">
    <location>
        <begin position="92"/>
        <end position="108"/>
    </location>
</feature>
<dbReference type="SUPFAM" id="SSF81660">
    <property type="entry name" value="Metal cation-transporting ATPase, ATP-binding domain N"/>
    <property type="match status" value="1"/>
</dbReference>
<dbReference type="Gene3D" id="1.20.1110.10">
    <property type="entry name" value="Calcium-transporting ATPase, transmembrane domain"/>
    <property type="match status" value="2"/>
</dbReference>
<dbReference type="GO" id="GO:0005524">
    <property type="term" value="F:ATP binding"/>
    <property type="evidence" value="ECO:0007669"/>
    <property type="project" value="UniProtKB-KW"/>
</dbReference>
<keyword evidence="3 9" id="KW-0812">Transmembrane</keyword>
<dbReference type="InterPro" id="IPR023299">
    <property type="entry name" value="ATPase_P-typ_cyto_dom_N"/>
</dbReference>
<dbReference type="GO" id="GO:1990573">
    <property type="term" value="P:potassium ion import across plasma membrane"/>
    <property type="evidence" value="ECO:0007669"/>
    <property type="project" value="TreeGrafter"/>
</dbReference>
<dbReference type="STRING" id="1802280.A3B37_01050"/>
<dbReference type="Pfam" id="PF00690">
    <property type="entry name" value="Cation_ATPase_N"/>
    <property type="match status" value="1"/>
</dbReference>
<keyword evidence="6" id="KW-1278">Translocase</keyword>
<dbReference type="GO" id="GO:0036376">
    <property type="term" value="P:sodium ion export across plasma membrane"/>
    <property type="evidence" value="ECO:0007669"/>
    <property type="project" value="TreeGrafter"/>
</dbReference>
<dbReference type="Gene3D" id="3.40.50.1000">
    <property type="entry name" value="HAD superfamily/HAD-like"/>
    <property type="match status" value="1"/>
</dbReference>
<dbReference type="PANTHER" id="PTHR43294:SF20">
    <property type="entry name" value="P-TYPE ATPASE"/>
    <property type="match status" value="1"/>
</dbReference>
<feature type="transmembrane region" description="Helical" evidence="9">
    <location>
        <begin position="754"/>
        <end position="774"/>
    </location>
</feature>
<evidence type="ECO:0000256" key="8">
    <source>
        <dbReference type="ARBA" id="ARBA00023136"/>
    </source>
</evidence>
<dbReference type="PROSITE" id="PS00154">
    <property type="entry name" value="ATPASE_E1_E2"/>
    <property type="match status" value="1"/>
</dbReference>
<dbReference type="AlphaFoldDB" id="A0A1G2LBV2"/>
<dbReference type="SUPFAM" id="SSF81665">
    <property type="entry name" value="Calcium ATPase, transmembrane domain M"/>
    <property type="match status" value="1"/>
</dbReference>
<dbReference type="InterPro" id="IPR044492">
    <property type="entry name" value="P_typ_ATPase_HD_dom"/>
</dbReference>
<dbReference type="NCBIfam" id="TIGR01494">
    <property type="entry name" value="ATPase_P-type"/>
    <property type="match status" value="2"/>
</dbReference>
<dbReference type="InterPro" id="IPR018303">
    <property type="entry name" value="ATPase_P-typ_P_site"/>
</dbReference>
<evidence type="ECO:0000256" key="2">
    <source>
        <dbReference type="ARBA" id="ARBA00005675"/>
    </source>
</evidence>
<dbReference type="PANTHER" id="PTHR43294">
    <property type="entry name" value="SODIUM/POTASSIUM-TRANSPORTING ATPASE SUBUNIT ALPHA"/>
    <property type="match status" value="1"/>
</dbReference>
<dbReference type="GO" id="GO:1902600">
    <property type="term" value="P:proton transmembrane transport"/>
    <property type="evidence" value="ECO:0007669"/>
    <property type="project" value="TreeGrafter"/>
</dbReference>
<evidence type="ECO:0000256" key="3">
    <source>
        <dbReference type="ARBA" id="ARBA00022692"/>
    </source>
</evidence>
<dbReference type="SFLD" id="SFLDG00002">
    <property type="entry name" value="C1.7:_P-type_atpase_like"/>
    <property type="match status" value="1"/>
</dbReference>
<feature type="transmembrane region" description="Helical" evidence="9">
    <location>
        <begin position="282"/>
        <end position="307"/>
    </location>
</feature>
<accession>A0A1G2LBV2</accession>
<dbReference type="GO" id="GO:0005391">
    <property type="term" value="F:P-type sodium:potassium-exchanging transporter activity"/>
    <property type="evidence" value="ECO:0007669"/>
    <property type="project" value="TreeGrafter"/>
</dbReference>
<evidence type="ECO:0000256" key="4">
    <source>
        <dbReference type="ARBA" id="ARBA00022741"/>
    </source>
</evidence>
<feature type="transmembrane region" description="Helical" evidence="9">
    <location>
        <begin position="61"/>
        <end position="86"/>
    </location>
</feature>
<feature type="transmembrane region" description="Helical" evidence="9">
    <location>
        <begin position="818"/>
        <end position="840"/>
    </location>
</feature>
<dbReference type="SUPFAM" id="SSF81653">
    <property type="entry name" value="Calcium ATPase, transduction domain A"/>
    <property type="match status" value="1"/>
</dbReference>
<feature type="domain" description="Cation-transporting P-type ATPase N-terminal" evidence="10">
    <location>
        <begin position="15"/>
        <end position="88"/>
    </location>
</feature>
<dbReference type="GO" id="GO:0005886">
    <property type="term" value="C:plasma membrane"/>
    <property type="evidence" value="ECO:0007669"/>
    <property type="project" value="TreeGrafter"/>
</dbReference>
<dbReference type="Gene3D" id="3.40.1110.10">
    <property type="entry name" value="Calcium-transporting ATPase, cytoplasmic domain N"/>
    <property type="match status" value="1"/>
</dbReference>
<name>A0A1G2LBV2_9BACT</name>
<feature type="transmembrane region" description="Helical" evidence="9">
    <location>
        <begin position="252"/>
        <end position="276"/>
    </location>
</feature>
<feature type="transmembrane region" description="Helical" evidence="9">
    <location>
        <begin position="852"/>
        <end position="869"/>
    </location>
</feature>
<dbReference type="InterPro" id="IPR023214">
    <property type="entry name" value="HAD_sf"/>
</dbReference>
<dbReference type="InterPro" id="IPR036412">
    <property type="entry name" value="HAD-like_sf"/>
</dbReference>
<evidence type="ECO:0000256" key="6">
    <source>
        <dbReference type="ARBA" id="ARBA00022967"/>
    </source>
</evidence>
<dbReference type="InterPro" id="IPR008250">
    <property type="entry name" value="ATPase_P-typ_transduc_dom_A_sf"/>
</dbReference>
<gene>
    <name evidence="11" type="ORF">A3B37_01050</name>
</gene>
<evidence type="ECO:0000256" key="9">
    <source>
        <dbReference type="SAM" id="Phobius"/>
    </source>
</evidence>
<keyword evidence="5" id="KW-0067">ATP-binding</keyword>
<dbReference type="InterPro" id="IPR006068">
    <property type="entry name" value="ATPase_P-typ_cation-transptr_C"/>
</dbReference>
<dbReference type="GO" id="GO:0016887">
    <property type="term" value="F:ATP hydrolysis activity"/>
    <property type="evidence" value="ECO:0007669"/>
    <property type="project" value="InterPro"/>
</dbReference>
<evidence type="ECO:0000313" key="12">
    <source>
        <dbReference type="Proteomes" id="UP000176705"/>
    </source>
</evidence>
<dbReference type="SMART" id="SM00831">
    <property type="entry name" value="Cation_ATPase_N"/>
    <property type="match status" value="1"/>
</dbReference>
<proteinExistence type="inferred from homology"/>
<dbReference type="InterPro" id="IPR050510">
    <property type="entry name" value="Cation_transp_ATPase_P-type"/>
</dbReference>
<dbReference type="Pfam" id="PF00702">
    <property type="entry name" value="Hydrolase"/>
    <property type="match status" value="1"/>
</dbReference>
<dbReference type="GO" id="GO:0006883">
    <property type="term" value="P:intracellular sodium ion homeostasis"/>
    <property type="evidence" value="ECO:0007669"/>
    <property type="project" value="TreeGrafter"/>
</dbReference>
<dbReference type="GO" id="GO:0030007">
    <property type="term" value="P:intracellular potassium ion homeostasis"/>
    <property type="evidence" value="ECO:0007669"/>
    <property type="project" value="TreeGrafter"/>
</dbReference>
<dbReference type="SFLD" id="SFLDS00003">
    <property type="entry name" value="Haloacid_Dehalogenase"/>
    <property type="match status" value="1"/>
</dbReference>
<dbReference type="EMBL" id="MHQS01000006">
    <property type="protein sequence ID" value="OHA09115.1"/>
    <property type="molecule type" value="Genomic_DNA"/>
</dbReference>
<keyword evidence="8 9" id="KW-0472">Membrane</keyword>
<keyword evidence="7 9" id="KW-1133">Transmembrane helix</keyword>
<dbReference type="InterPro" id="IPR004014">
    <property type="entry name" value="ATPase_P-typ_cation-transptr_N"/>
</dbReference>
<evidence type="ECO:0000313" key="11">
    <source>
        <dbReference type="EMBL" id="OHA09115.1"/>
    </source>
</evidence>
<dbReference type="PRINTS" id="PR00119">
    <property type="entry name" value="CATATPASE"/>
</dbReference>
<dbReference type="Gene3D" id="2.70.150.10">
    <property type="entry name" value="Calcium-transporting ATPase, cytoplasmic transduction domain A"/>
    <property type="match status" value="1"/>
</dbReference>
<comment type="subcellular location">
    <subcellularLocation>
        <location evidence="1">Membrane</location>
        <topology evidence="1">Multi-pass membrane protein</topology>
    </subcellularLocation>
</comment>
<dbReference type="SUPFAM" id="SSF56784">
    <property type="entry name" value="HAD-like"/>
    <property type="match status" value="1"/>
</dbReference>
<sequence>MNRAEALSEKSIQQPFWAMSAKEALAALASRDTGLSEGEARKRRKTFGENTLSFHRRLGRLAIVLNQFKSPLILVLVLAGIITMILRQWTEAAVIFSAVLANSALGFWQENKAETVLDLLASYVRTRARVRRGDGECEIDAALLVPGDVIRIRQGDRVPADARIIFANGLEVDEAVLTGESSPVAKSSSPVAASALLAERASIVFGGTLAVGGFADTLVTATGGRTEFGKIAALAGASRREATPLQSAMARFAAAVGLVLGVLVATLFALGLWVGYDVFEMFLIAVAVAVSAVPEGLPVALTVILAVGVERLARRKGVVRKLLAAETLGSASVILTDKTGTLTTAQMELAEVLPHGSSQENLGALWRDALLNTDVAVENPGDPPGSWRLFGRPLETALVRGAVGRGVNVVDMLRHTDIPARLPFSAEYKAAACLFRRDGRVGLAVLGAPEVLSAISRMSDEKRAAMLAEAEKRAAAGERVLAVAGHSAESAAKGEAMLATLGEAWKNAKTPPQEFEFHGLLMFRDPLRPGAGAAIRRMEAAGVKTIIVSGDHRATSEAVARELGMADGRGAVLTGEDLVHLSGEELSARAGEVRVYARVTPEQKLALVKLYRERGEVVAVTGDGVNDAPALAAADIGVAVGSGTDVAKSAADLVLLDDNFETLVAAVEEGRRILDNIRKVIIYLLSSSLDELFLIGGALLTGVALPLNALQIIFVNFFSDSFPAVALAFEDGIDGPGSRPRRLGRNIFDRTMRFLILVIGVLTSALLFALYYWLLRRGFGPELVRSFIFASFATYSLLLAFSVRSLEKSIFSYNPLSNPYLVVGTGIGFLLTALVIYVPLLQAIFNTVALPPLWLASVIGVGLANVAAVEFGKWLVRSRAAAGQEP</sequence>
<comment type="caution">
    <text evidence="11">The sequence shown here is derived from an EMBL/GenBank/DDBJ whole genome shotgun (WGS) entry which is preliminary data.</text>
</comment>
<dbReference type="Proteomes" id="UP000176705">
    <property type="component" value="Unassembled WGS sequence"/>
</dbReference>
<dbReference type="Pfam" id="PF00122">
    <property type="entry name" value="E1-E2_ATPase"/>
    <property type="match status" value="1"/>
</dbReference>
<organism evidence="11 12">
    <name type="scientific">Candidatus Sungbacteria bacterium RIFCSPLOWO2_01_FULL_59_16</name>
    <dbReference type="NCBI Taxonomy" id="1802280"/>
    <lineage>
        <taxon>Bacteria</taxon>
        <taxon>Candidatus Sungiibacteriota</taxon>
    </lineage>
</organism>
<protein>
    <recommendedName>
        <fullName evidence="10">Cation-transporting P-type ATPase N-terminal domain-containing protein</fullName>
    </recommendedName>
</protein>
<dbReference type="InterPro" id="IPR059000">
    <property type="entry name" value="ATPase_P-type_domA"/>
</dbReference>
<evidence type="ECO:0000256" key="1">
    <source>
        <dbReference type="ARBA" id="ARBA00004141"/>
    </source>
</evidence>
<feature type="transmembrane region" description="Helical" evidence="9">
    <location>
        <begin position="680"/>
        <end position="703"/>
    </location>
</feature>
<keyword evidence="4" id="KW-0547">Nucleotide-binding</keyword>
<dbReference type="InterPro" id="IPR001757">
    <property type="entry name" value="P_typ_ATPase"/>
</dbReference>
<dbReference type="InterPro" id="IPR023298">
    <property type="entry name" value="ATPase_P-typ_TM_dom_sf"/>
</dbReference>